<gene>
    <name evidence="2" type="ORF">NE675_00235</name>
</gene>
<dbReference type="Proteomes" id="UP001206692">
    <property type="component" value="Unassembled WGS sequence"/>
</dbReference>
<keyword evidence="3" id="KW-1185">Reference proteome</keyword>
<organism evidence="2 3">
    <name type="scientific">Megasphaera massiliensis</name>
    <dbReference type="NCBI Taxonomy" id="1232428"/>
    <lineage>
        <taxon>Bacteria</taxon>
        <taxon>Bacillati</taxon>
        <taxon>Bacillota</taxon>
        <taxon>Negativicutes</taxon>
        <taxon>Veillonellales</taxon>
        <taxon>Veillonellaceae</taxon>
        <taxon>Megasphaera</taxon>
    </lineage>
</organism>
<sequence length="161" mass="17862">MKTKLSMLLGLIFCFAMTLSAFAYSPISYIGNGHIAIGGVSLTSTEAYVQSIYGEPDKVSYEYDPVTVDTVHIANYGNSFFITYNRKGGVLEVRTTANNGLKTPAGFSVGQDISMVADYFSPSELRKGDHAYFCNGSWEQNMRFKYNSKKKISEISINWTP</sequence>
<evidence type="ECO:0008006" key="4">
    <source>
        <dbReference type="Google" id="ProtNLM"/>
    </source>
</evidence>
<reference evidence="2 3" key="1">
    <citation type="submission" date="2022-06" db="EMBL/GenBank/DDBJ databases">
        <title>Isolation of gut microbiota from human fecal samples.</title>
        <authorList>
            <person name="Pamer E.G."/>
            <person name="Barat B."/>
            <person name="Waligurski E."/>
            <person name="Medina S."/>
            <person name="Paddock L."/>
            <person name="Mostad J."/>
        </authorList>
    </citation>
    <scope>NUCLEOTIDE SEQUENCE [LARGE SCALE GENOMIC DNA]</scope>
    <source>
        <strain evidence="2 3">DFI.1.1</strain>
    </source>
</reference>
<name>A0ABT1SNP3_9FIRM</name>
<feature type="signal peptide" evidence="1">
    <location>
        <begin position="1"/>
        <end position="23"/>
    </location>
</feature>
<feature type="chain" id="PRO_5045368304" description="DUF4879 domain-containing protein" evidence="1">
    <location>
        <begin position="24"/>
        <end position="161"/>
    </location>
</feature>
<dbReference type="RefSeq" id="WP_062412923.1">
    <property type="nucleotide sequence ID" value="NZ_JAJCIO010000001.1"/>
</dbReference>
<accession>A0ABT1SNP3</accession>
<evidence type="ECO:0000313" key="3">
    <source>
        <dbReference type="Proteomes" id="UP001206692"/>
    </source>
</evidence>
<evidence type="ECO:0000256" key="1">
    <source>
        <dbReference type="SAM" id="SignalP"/>
    </source>
</evidence>
<dbReference type="EMBL" id="JANGEW010000001">
    <property type="protein sequence ID" value="MCQ5341464.1"/>
    <property type="molecule type" value="Genomic_DNA"/>
</dbReference>
<protein>
    <recommendedName>
        <fullName evidence="4">DUF4879 domain-containing protein</fullName>
    </recommendedName>
</protein>
<evidence type="ECO:0000313" key="2">
    <source>
        <dbReference type="EMBL" id="MCQ5341464.1"/>
    </source>
</evidence>
<keyword evidence="1" id="KW-0732">Signal</keyword>
<proteinExistence type="predicted"/>
<comment type="caution">
    <text evidence="2">The sequence shown here is derived from an EMBL/GenBank/DDBJ whole genome shotgun (WGS) entry which is preliminary data.</text>
</comment>